<feature type="domain" description="VQ" evidence="2">
    <location>
        <begin position="83"/>
        <end position="102"/>
    </location>
</feature>
<dbReference type="AlphaFoldDB" id="A0A9E7ED63"/>
<dbReference type="InterPro" id="IPR008889">
    <property type="entry name" value="VQ"/>
</dbReference>
<name>A0A9E7ED63_9LILI</name>
<dbReference type="OrthoDB" id="777541at2759"/>
<dbReference type="PANTHER" id="PTHR33179:SF29">
    <property type="entry name" value="OS06G0666400 PROTEIN"/>
    <property type="match status" value="1"/>
</dbReference>
<organism evidence="3 4">
    <name type="scientific">Musa troglodytarum</name>
    <name type="common">fe'i banana</name>
    <dbReference type="NCBI Taxonomy" id="320322"/>
    <lineage>
        <taxon>Eukaryota</taxon>
        <taxon>Viridiplantae</taxon>
        <taxon>Streptophyta</taxon>
        <taxon>Embryophyta</taxon>
        <taxon>Tracheophyta</taxon>
        <taxon>Spermatophyta</taxon>
        <taxon>Magnoliopsida</taxon>
        <taxon>Liliopsida</taxon>
        <taxon>Zingiberales</taxon>
        <taxon>Musaceae</taxon>
        <taxon>Musa</taxon>
    </lineage>
</organism>
<proteinExistence type="predicted"/>
<evidence type="ECO:0000256" key="1">
    <source>
        <dbReference type="SAM" id="MobiDB-lite"/>
    </source>
</evidence>
<feature type="region of interest" description="Disordered" evidence="1">
    <location>
        <begin position="45"/>
        <end position="73"/>
    </location>
</feature>
<keyword evidence="4" id="KW-1185">Reference proteome</keyword>
<dbReference type="Pfam" id="PF05678">
    <property type="entry name" value="VQ"/>
    <property type="match status" value="1"/>
</dbReference>
<evidence type="ECO:0000313" key="3">
    <source>
        <dbReference type="EMBL" id="URD74944.1"/>
    </source>
</evidence>
<feature type="region of interest" description="Disordered" evidence="1">
    <location>
        <begin position="1"/>
        <end position="28"/>
    </location>
</feature>
<protein>
    <submittedName>
        <fullName evidence="3">VQ motif</fullName>
    </submittedName>
</protein>
<dbReference type="Proteomes" id="UP001055439">
    <property type="component" value="Chromosome 1"/>
</dbReference>
<evidence type="ECO:0000259" key="2">
    <source>
        <dbReference type="Pfam" id="PF05678"/>
    </source>
</evidence>
<accession>A0A9E7ED63</accession>
<feature type="compositionally biased region" description="Basic residues" evidence="1">
    <location>
        <begin position="64"/>
        <end position="73"/>
    </location>
</feature>
<dbReference type="PANTHER" id="PTHR33179">
    <property type="entry name" value="VQ MOTIF-CONTAINING PROTEIN"/>
    <property type="match status" value="1"/>
</dbReference>
<dbReference type="InterPro" id="IPR039609">
    <property type="entry name" value="VQ_15/22"/>
</dbReference>
<dbReference type="EMBL" id="CP097502">
    <property type="protein sequence ID" value="URD74944.1"/>
    <property type="molecule type" value="Genomic_DNA"/>
</dbReference>
<reference evidence="3" key="1">
    <citation type="submission" date="2022-05" db="EMBL/GenBank/DDBJ databases">
        <title>The Musa troglodytarum L. genome provides insights into the mechanism of non-climacteric behaviour and enrichment of carotenoids.</title>
        <authorList>
            <person name="Wang J."/>
        </authorList>
    </citation>
    <scope>NUCLEOTIDE SEQUENCE</scope>
    <source>
        <tissue evidence="3">Leaf</tissue>
    </source>
</reference>
<gene>
    <name evidence="3" type="ORF">MUK42_10350</name>
</gene>
<evidence type="ECO:0000313" key="4">
    <source>
        <dbReference type="Proteomes" id="UP001055439"/>
    </source>
</evidence>
<sequence>MAVSDTASKPTDWVPFDRRSIGQPPPLAPAVFGPSSESIVVTAASSPTACGGTPRPETESRVVRPARRRTRASRRAPVTLLITDTSNFRAMVQQFTGFPSGPYSSSYRPGFGLDFSDPQATVAPLGHLLQPTTYLEHQYEPHQHHHHRRHHQQYQYTETPFRLDRSNGSSLQHDAFLRQGLHNSATGLEMDDVFLLGGMPSQLTVRPASTDSRVDGYLHEKNLE</sequence>